<dbReference type="Proteomes" id="UP000677016">
    <property type="component" value="Unassembled WGS sequence"/>
</dbReference>
<feature type="region of interest" description="Disordered" evidence="1">
    <location>
        <begin position="103"/>
        <end position="122"/>
    </location>
</feature>
<organism evidence="2 3">
    <name type="scientific">Phycicoccus avicenniae</name>
    <dbReference type="NCBI Taxonomy" id="2828860"/>
    <lineage>
        <taxon>Bacteria</taxon>
        <taxon>Bacillati</taxon>
        <taxon>Actinomycetota</taxon>
        <taxon>Actinomycetes</taxon>
        <taxon>Micrococcales</taxon>
        <taxon>Intrasporangiaceae</taxon>
        <taxon>Phycicoccus</taxon>
    </lineage>
</organism>
<reference evidence="2" key="1">
    <citation type="submission" date="2021-04" db="EMBL/GenBank/DDBJ databases">
        <title>Phycicoccus avicenniae sp. nov., a novel endophytic actinomycetes isolated from branch of Avicennia mariana.</title>
        <authorList>
            <person name="Tuo L."/>
        </authorList>
    </citation>
    <scope>NUCLEOTIDE SEQUENCE</scope>
    <source>
        <strain evidence="2">BSK3Z-2</strain>
    </source>
</reference>
<protein>
    <recommendedName>
        <fullName evidence="4">Pilus assembly protein TadE</fullName>
    </recommendedName>
</protein>
<dbReference type="EMBL" id="JAGSNF010000010">
    <property type="protein sequence ID" value="MBR7743383.1"/>
    <property type="molecule type" value="Genomic_DNA"/>
</dbReference>
<gene>
    <name evidence="2" type="ORF">KC207_08785</name>
</gene>
<name>A0A941D7T6_9MICO</name>
<dbReference type="RefSeq" id="WP_211602639.1">
    <property type="nucleotide sequence ID" value="NZ_JAGSNF010000010.1"/>
</dbReference>
<sequence>MTRGPRREAGAVTAEIAVAVPALVLLLAVALAAVVSGVDRVRAVDAAHVGARVLARGEPAASAREAAEAVAPDGAEVALAVDGDLVRARVSVRLPATLRALGVPPPRPVTATARSEAAGTSP</sequence>
<proteinExistence type="predicted"/>
<comment type="caution">
    <text evidence="2">The sequence shown here is derived from an EMBL/GenBank/DDBJ whole genome shotgun (WGS) entry which is preliminary data.</text>
</comment>
<evidence type="ECO:0000256" key="1">
    <source>
        <dbReference type="SAM" id="MobiDB-lite"/>
    </source>
</evidence>
<evidence type="ECO:0000313" key="2">
    <source>
        <dbReference type="EMBL" id="MBR7743383.1"/>
    </source>
</evidence>
<dbReference type="InterPro" id="IPR049790">
    <property type="entry name" value="Rv3655c/TadE"/>
</dbReference>
<evidence type="ECO:0008006" key="4">
    <source>
        <dbReference type="Google" id="ProtNLM"/>
    </source>
</evidence>
<dbReference type="AlphaFoldDB" id="A0A941D7T6"/>
<evidence type="ECO:0000313" key="3">
    <source>
        <dbReference type="Proteomes" id="UP000677016"/>
    </source>
</evidence>
<accession>A0A941D7T6</accession>
<dbReference type="NCBIfam" id="NF041390">
    <property type="entry name" value="TadE_Rv3655c"/>
    <property type="match status" value="1"/>
</dbReference>
<keyword evidence="3" id="KW-1185">Reference proteome</keyword>